<evidence type="ECO:0000313" key="1">
    <source>
        <dbReference type="EMBL" id="OSS51761.1"/>
    </source>
</evidence>
<dbReference type="AlphaFoldDB" id="A0A1Y2M6S6"/>
<organism evidence="1 2">
    <name type="scientific">Epicoccum nigrum</name>
    <name type="common">Soil fungus</name>
    <name type="synonym">Epicoccum purpurascens</name>
    <dbReference type="NCBI Taxonomy" id="105696"/>
    <lineage>
        <taxon>Eukaryota</taxon>
        <taxon>Fungi</taxon>
        <taxon>Dikarya</taxon>
        <taxon>Ascomycota</taxon>
        <taxon>Pezizomycotina</taxon>
        <taxon>Dothideomycetes</taxon>
        <taxon>Pleosporomycetidae</taxon>
        <taxon>Pleosporales</taxon>
        <taxon>Pleosporineae</taxon>
        <taxon>Didymellaceae</taxon>
        <taxon>Epicoccum</taxon>
    </lineage>
</organism>
<reference evidence="1 2" key="1">
    <citation type="journal article" date="2017" name="Genome Announc.">
        <title>Genome sequence of the saprophytic ascomycete Epicoccum nigrum ICMP 19927 strain isolated from New Zealand.</title>
        <authorList>
            <person name="Fokin M."/>
            <person name="Fleetwood D."/>
            <person name="Weir B.S."/>
            <person name="Villas-Boas S.G."/>
        </authorList>
    </citation>
    <scope>NUCLEOTIDE SEQUENCE [LARGE SCALE GENOMIC DNA]</scope>
    <source>
        <strain evidence="1 2">ICMP 19927</strain>
    </source>
</reference>
<dbReference type="EMBL" id="KZ107840">
    <property type="protein sequence ID" value="OSS51761.1"/>
    <property type="molecule type" value="Genomic_DNA"/>
</dbReference>
<evidence type="ECO:0008006" key="3">
    <source>
        <dbReference type="Google" id="ProtNLM"/>
    </source>
</evidence>
<gene>
    <name evidence="1" type="ORF">B5807_03371</name>
</gene>
<proteinExistence type="predicted"/>
<protein>
    <recommendedName>
        <fullName evidence="3">F-box domain-containing protein</fullName>
    </recommendedName>
</protein>
<sequence length="282" mass="32699">MHHQAITMSLGKRKRIDDDDDEQIVNTNYKRRKVFATYPSQSGLGWSCTINLFSVLHIPTPKPSFLFRLPAELRAQILHYAYGNQTVHFQPTHPFCATPLQLPPLVNKQFYAEATAAFYSSSSFSFADARCLRTFALSSHACVSRLQRLEISQLGFDWCGALVSSLVGRLRSLRVVKLTHRYWQCYPNRPVPDARDASWKGFWRIIRALRQFRLDARQSEFKIEVYNAYKHTLVAGAVVERNLLGPEEPYYEDVLRLQKDFMEGLLEYTPRRFSERVASKKK</sequence>
<keyword evidence="2" id="KW-1185">Reference proteome</keyword>
<accession>A0A1Y2M6S6</accession>
<evidence type="ECO:0000313" key="2">
    <source>
        <dbReference type="Proteomes" id="UP000193240"/>
    </source>
</evidence>
<dbReference type="InParanoid" id="A0A1Y2M6S6"/>
<dbReference type="Proteomes" id="UP000193240">
    <property type="component" value="Unassembled WGS sequence"/>
</dbReference>
<dbReference type="PANTHER" id="PTHR38790">
    <property type="entry name" value="2EXR DOMAIN-CONTAINING PROTEIN-RELATED"/>
    <property type="match status" value="1"/>
</dbReference>
<name>A0A1Y2M6S6_EPING</name>